<dbReference type="Pfam" id="PF00990">
    <property type="entry name" value="GGDEF"/>
    <property type="match status" value="1"/>
</dbReference>
<dbReference type="SUPFAM" id="SSF55073">
    <property type="entry name" value="Nucleotide cyclase"/>
    <property type="match status" value="1"/>
</dbReference>
<comment type="caution">
    <text evidence="5">The sequence shown here is derived from an EMBL/GenBank/DDBJ whole genome shotgun (WGS) entry which is preliminary data.</text>
</comment>
<proteinExistence type="predicted"/>
<dbReference type="SUPFAM" id="SSF141868">
    <property type="entry name" value="EAL domain-like"/>
    <property type="match status" value="1"/>
</dbReference>
<dbReference type="PROSITE" id="PS50110">
    <property type="entry name" value="RESPONSE_REGULATORY"/>
    <property type="match status" value="1"/>
</dbReference>
<dbReference type="PANTHER" id="PTHR44757">
    <property type="entry name" value="DIGUANYLATE CYCLASE DGCP"/>
    <property type="match status" value="1"/>
</dbReference>
<gene>
    <name evidence="5" type="ORF">GPA21_13610</name>
</gene>
<dbReference type="InterPro" id="IPR029787">
    <property type="entry name" value="Nucleotide_cyclase"/>
</dbReference>
<keyword evidence="1" id="KW-0597">Phosphoprotein</keyword>
<evidence type="ECO:0000259" key="3">
    <source>
        <dbReference type="PROSITE" id="PS50883"/>
    </source>
</evidence>
<dbReference type="Gene3D" id="3.40.50.2300">
    <property type="match status" value="1"/>
</dbReference>
<dbReference type="CDD" id="cd01948">
    <property type="entry name" value="EAL"/>
    <property type="match status" value="1"/>
</dbReference>
<dbReference type="InterPro" id="IPR035965">
    <property type="entry name" value="PAS-like_dom_sf"/>
</dbReference>
<dbReference type="NCBIfam" id="TIGR00254">
    <property type="entry name" value="GGDEF"/>
    <property type="match status" value="1"/>
</dbReference>
<dbReference type="Proteomes" id="UP000599523">
    <property type="component" value="Unassembled WGS sequence"/>
</dbReference>
<dbReference type="InterPro" id="IPR011006">
    <property type="entry name" value="CheY-like_superfamily"/>
</dbReference>
<dbReference type="SMART" id="SM00052">
    <property type="entry name" value="EAL"/>
    <property type="match status" value="1"/>
</dbReference>
<dbReference type="GO" id="GO:0000160">
    <property type="term" value="P:phosphorelay signal transduction system"/>
    <property type="evidence" value="ECO:0007669"/>
    <property type="project" value="InterPro"/>
</dbReference>
<dbReference type="AlphaFoldDB" id="A0A972F8F3"/>
<dbReference type="SMART" id="SM00448">
    <property type="entry name" value="REC"/>
    <property type="match status" value="1"/>
</dbReference>
<dbReference type="PROSITE" id="PS50887">
    <property type="entry name" value="GGDEF"/>
    <property type="match status" value="1"/>
</dbReference>
<dbReference type="RefSeq" id="WP_168988691.1">
    <property type="nucleotide sequence ID" value="NZ_CAWPHM010000316.1"/>
</dbReference>
<feature type="domain" description="EAL" evidence="3">
    <location>
        <begin position="447"/>
        <end position="700"/>
    </location>
</feature>
<accession>A0A972F8F3</accession>
<reference evidence="5" key="1">
    <citation type="submission" date="2019-12" db="EMBL/GenBank/DDBJ databases">
        <title>Comparative genomics gives insights into the taxonomy of the Azoarcus-Aromatoleum group and reveals separate origins of nif in the plant-associated Azoarcus and non-plant-associated Aromatoleum sub-groups.</title>
        <authorList>
            <person name="Lafos M."/>
            <person name="Maluk M."/>
            <person name="Batista M."/>
            <person name="Junghare M."/>
            <person name="Carmona M."/>
            <person name="Faoro H."/>
            <person name="Cruz L.M."/>
            <person name="Battistoni F."/>
            <person name="De Souza E."/>
            <person name="Pedrosa F."/>
            <person name="Chen W.-M."/>
            <person name="Poole P.S."/>
            <person name="Dixon R.A."/>
            <person name="James E.K."/>
        </authorList>
    </citation>
    <scope>NUCLEOTIDE SEQUENCE</scope>
    <source>
        <strain evidence="5">NSC3</strain>
    </source>
</reference>
<evidence type="ECO:0000313" key="6">
    <source>
        <dbReference type="Proteomes" id="UP000599523"/>
    </source>
</evidence>
<dbReference type="PROSITE" id="PS50883">
    <property type="entry name" value="EAL"/>
    <property type="match status" value="1"/>
</dbReference>
<dbReference type="InterPro" id="IPR001633">
    <property type="entry name" value="EAL_dom"/>
</dbReference>
<dbReference type="InterPro" id="IPR043128">
    <property type="entry name" value="Rev_trsase/Diguanyl_cyclase"/>
</dbReference>
<keyword evidence="6" id="KW-1185">Reference proteome</keyword>
<dbReference type="SUPFAM" id="SSF52172">
    <property type="entry name" value="CheY-like"/>
    <property type="match status" value="1"/>
</dbReference>
<dbReference type="InterPro" id="IPR000160">
    <property type="entry name" value="GGDEF_dom"/>
</dbReference>
<organism evidence="5 6">
    <name type="scientific">Azoarcus taiwanensis</name>
    <dbReference type="NCBI Taxonomy" id="666964"/>
    <lineage>
        <taxon>Bacteria</taxon>
        <taxon>Pseudomonadati</taxon>
        <taxon>Pseudomonadota</taxon>
        <taxon>Betaproteobacteria</taxon>
        <taxon>Rhodocyclales</taxon>
        <taxon>Zoogloeaceae</taxon>
        <taxon>Azoarcus</taxon>
    </lineage>
</organism>
<dbReference type="SMART" id="SM00267">
    <property type="entry name" value="GGDEF"/>
    <property type="match status" value="1"/>
</dbReference>
<name>A0A972F8F3_9RHOO</name>
<feature type="modified residue" description="4-aspartylphosphate" evidence="1">
    <location>
        <position position="72"/>
    </location>
</feature>
<dbReference type="Gene3D" id="3.30.450.20">
    <property type="entry name" value="PAS domain"/>
    <property type="match status" value="1"/>
</dbReference>
<feature type="domain" description="GGDEF" evidence="4">
    <location>
        <begin position="308"/>
        <end position="439"/>
    </location>
</feature>
<evidence type="ECO:0000313" key="5">
    <source>
        <dbReference type="EMBL" id="NMG03994.1"/>
    </source>
</evidence>
<dbReference type="SUPFAM" id="SSF55785">
    <property type="entry name" value="PYP-like sensor domain (PAS domain)"/>
    <property type="match status" value="1"/>
</dbReference>
<dbReference type="PANTHER" id="PTHR44757:SF2">
    <property type="entry name" value="BIOFILM ARCHITECTURE MAINTENANCE PROTEIN MBAA"/>
    <property type="match status" value="1"/>
</dbReference>
<sequence length="705" mass="78445">MTNDIAGATTTQTNGHADLHPRTLLVVDDDEATRMLVKAIFTSKGFRVLDARNGAEGVERFQQADPDIVLMDVMMPVMDGFEATRRIRTLDRDEGTPIIMLTGADDIDAISDAFDAGATDFVAKPINWPLISQRIRFALRSSELMREARRNRLRESATRRLAQLGFWIWDPITRSFEWPEDVDELIGGPAASVDTLDRLLAHTHADDRERARKAFDATAAADVRLELELRLQWNGDERIVRLTGESGVEGRDMDRVFGAIQNITDTRRTQALVDYLALHDELTGLGNRRLFAQLIANHAASLRTPDHSTMLVGWIDLTRFHRFNNALGEGAGDALLKQVAQRLRTSLDDGEVARVGGDEFAVLIRAPNAGHATHRFEQVLEALDHPFPVKSDETYVSFSAGLALLSDHATDAADLLSLAQEAQRRARIQGRRMVSSSEIERTRRASSLDVERELRRALSRNQFHLVYQPQMKLREGRIVGAEALLRWHHPEKGLVSPVEFIPILEETGQILDVGAWVIAEACRQAKRWADAGTPLRIGINLSPRQFLEPDLLDVIVDATRAAGVSSELIELEITESLAMRDPERMIALLQHLRSLGYKIAIDDFGIGHSSLEYLLRFPLDTIKIDRSFVARITDAQADRAIVRAITVIAQTIDATTIAEGIETQRQCDFVEALGVSEIQGYLIGEPMLANQLEGLMGGFHRPGGG</sequence>
<dbReference type="InterPro" id="IPR035919">
    <property type="entry name" value="EAL_sf"/>
</dbReference>
<dbReference type="CDD" id="cd01949">
    <property type="entry name" value="GGDEF"/>
    <property type="match status" value="1"/>
</dbReference>
<dbReference type="Gene3D" id="3.30.70.270">
    <property type="match status" value="1"/>
</dbReference>
<dbReference type="EMBL" id="WTVM01000087">
    <property type="protein sequence ID" value="NMG03994.1"/>
    <property type="molecule type" value="Genomic_DNA"/>
</dbReference>
<feature type="domain" description="Response regulatory" evidence="2">
    <location>
        <begin position="23"/>
        <end position="139"/>
    </location>
</feature>
<dbReference type="Pfam" id="PF00563">
    <property type="entry name" value="EAL"/>
    <property type="match status" value="1"/>
</dbReference>
<dbReference type="InterPro" id="IPR001789">
    <property type="entry name" value="Sig_transdc_resp-reg_receiver"/>
</dbReference>
<protein>
    <submittedName>
        <fullName evidence="5">EAL domain-containing protein</fullName>
    </submittedName>
</protein>
<dbReference type="Pfam" id="PF00072">
    <property type="entry name" value="Response_reg"/>
    <property type="match status" value="1"/>
</dbReference>
<evidence type="ECO:0000259" key="2">
    <source>
        <dbReference type="PROSITE" id="PS50110"/>
    </source>
</evidence>
<dbReference type="InterPro" id="IPR052155">
    <property type="entry name" value="Biofilm_reg_signaling"/>
</dbReference>
<evidence type="ECO:0000256" key="1">
    <source>
        <dbReference type="PROSITE-ProRule" id="PRU00169"/>
    </source>
</evidence>
<dbReference type="Gene3D" id="3.20.20.450">
    <property type="entry name" value="EAL domain"/>
    <property type="match status" value="1"/>
</dbReference>
<evidence type="ECO:0000259" key="4">
    <source>
        <dbReference type="PROSITE" id="PS50887"/>
    </source>
</evidence>